<dbReference type="EMBL" id="LS974618">
    <property type="protein sequence ID" value="CAG7896282.1"/>
    <property type="molecule type" value="Genomic_DNA"/>
</dbReference>
<evidence type="ECO:0000313" key="1">
    <source>
        <dbReference type="EMBL" id="CAG7896282.1"/>
    </source>
</evidence>
<proteinExistence type="predicted"/>
<dbReference type="EMBL" id="LR031573">
    <property type="protein sequence ID" value="VDC93460.1"/>
    <property type="molecule type" value="Genomic_DNA"/>
</dbReference>
<dbReference type="Gramene" id="A02p52340.2_BraZ1">
    <property type="protein sequence ID" value="A02p52340.2_BraZ1.CDS.1"/>
    <property type="gene ID" value="A02g52340.2_BraZ1"/>
</dbReference>
<reference evidence="2" key="1">
    <citation type="submission" date="2018-11" db="EMBL/GenBank/DDBJ databases">
        <authorList>
            <consortium name="Genoscope - CEA"/>
            <person name="William W."/>
        </authorList>
    </citation>
    <scope>NUCLEOTIDE SEQUENCE</scope>
</reference>
<sequence length="66" mass="7899">SLTLLRKLATHTTVYFLWKQRNNLIHNQISLPPATVFRAIDREVRNIIPARRHRKNFDSLMVMWLS</sequence>
<name>A0A3P6B6F9_BRACM</name>
<accession>A0A3P6B6F9</accession>
<dbReference type="Proteomes" id="UP000694005">
    <property type="component" value="Chromosome A02"/>
</dbReference>
<organism evidence="2">
    <name type="scientific">Brassica campestris</name>
    <name type="common">Field mustard</name>
    <dbReference type="NCBI Taxonomy" id="3711"/>
    <lineage>
        <taxon>Eukaryota</taxon>
        <taxon>Viridiplantae</taxon>
        <taxon>Streptophyta</taxon>
        <taxon>Embryophyta</taxon>
        <taxon>Tracheophyta</taxon>
        <taxon>Spermatophyta</taxon>
        <taxon>Magnoliopsida</taxon>
        <taxon>eudicotyledons</taxon>
        <taxon>Gunneridae</taxon>
        <taxon>Pentapetalae</taxon>
        <taxon>rosids</taxon>
        <taxon>malvids</taxon>
        <taxon>Brassicales</taxon>
        <taxon>Brassicaceae</taxon>
        <taxon>Brassiceae</taxon>
        <taxon>Brassica</taxon>
    </lineage>
</organism>
<gene>
    <name evidence="2" type="ORF">BRAA02T09340Z</name>
    <name evidence="1" type="ORF">BRAPAZ1V2_A02P52340.2</name>
</gene>
<evidence type="ECO:0000313" key="2">
    <source>
        <dbReference type="EMBL" id="VDC93460.1"/>
    </source>
</evidence>
<feature type="non-terminal residue" evidence="2">
    <location>
        <position position="1"/>
    </location>
</feature>
<protein>
    <recommendedName>
        <fullName evidence="3">Reverse transcriptase zinc-binding domain-containing protein</fullName>
    </recommendedName>
</protein>
<evidence type="ECO:0008006" key="3">
    <source>
        <dbReference type="Google" id="ProtNLM"/>
    </source>
</evidence>
<dbReference type="AlphaFoldDB" id="A0A3P6B6F9"/>